<dbReference type="AlphaFoldDB" id="A0A6V7Q9V4"/>
<dbReference type="Pfam" id="PF03732">
    <property type="entry name" value="Retrotrans_gag"/>
    <property type="match status" value="1"/>
</dbReference>
<protein>
    <recommendedName>
        <fullName evidence="2">Retrotransposon gag domain-containing protein</fullName>
    </recommendedName>
</protein>
<dbReference type="InterPro" id="IPR005162">
    <property type="entry name" value="Retrotrans_gag_dom"/>
</dbReference>
<evidence type="ECO:0000256" key="1">
    <source>
        <dbReference type="SAM" id="MobiDB-lite"/>
    </source>
</evidence>
<name>A0A6V7Q9V4_ANACO</name>
<dbReference type="EMBL" id="LR862134">
    <property type="protein sequence ID" value="CAD1839913.1"/>
    <property type="molecule type" value="Genomic_DNA"/>
</dbReference>
<feature type="domain" description="Retrotransposon gag" evidence="2">
    <location>
        <begin position="26"/>
        <end position="118"/>
    </location>
</feature>
<accession>A0A6V7Q9V4</accession>
<feature type="compositionally biased region" description="Basic residues" evidence="1">
    <location>
        <begin position="205"/>
        <end position="216"/>
    </location>
</feature>
<organism evidence="3">
    <name type="scientific">Ananas comosus var. bracteatus</name>
    <name type="common">red pineapple</name>
    <dbReference type="NCBI Taxonomy" id="296719"/>
    <lineage>
        <taxon>Eukaryota</taxon>
        <taxon>Viridiplantae</taxon>
        <taxon>Streptophyta</taxon>
        <taxon>Embryophyta</taxon>
        <taxon>Tracheophyta</taxon>
        <taxon>Spermatophyta</taxon>
        <taxon>Magnoliopsida</taxon>
        <taxon>Liliopsida</taxon>
        <taxon>Poales</taxon>
        <taxon>Bromeliaceae</taxon>
        <taxon>Bromelioideae</taxon>
        <taxon>Ananas</taxon>
    </lineage>
</organism>
<reference evidence="3" key="1">
    <citation type="submission" date="2020-07" db="EMBL/GenBank/DDBJ databases">
        <authorList>
            <person name="Lin J."/>
        </authorList>
    </citation>
    <scope>NUCLEOTIDE SEQUENCE</scope>
</reference>
<evidence type="ECO:0000313" key="3">
    <source>
        <dbReference type="EMBL" id="CAD1839913.1"/>
    </source>
</evidence>
<gene>
    <name evidence="3" type="ORF">CB5_LOCUS23124</name>
</gene>
<proteinExistence type="predicted"/>
<evidence type="ECO:0000259" key="2">
    <source>
        <dbReference type="Pfam" id="PF03732"/>
    </source>
</evidence>
<sequence length="216" mass="24712">MDLKGWMYRCEQFFEIDGTEEDAKVKLATIHLEGRALQWHQVYMKSRLTRSPPTWEEYVSALNTRFGVDLYDDPMAELKELKQTGSVMEYQDKFDALLNRVVLTEEYAISCFLSGLKDEIQIPVRMFQPRSLQRALSLAKLQELAVDSRNKFYKGGIKPMTGNLPTLPTSRAINNPNISQPARMLKNPASNGCGSWTNGNETSKKHLQYGVRRKTS</sequence>
<feature type="region of interest" description="Disordered" evidence="1">
    <location>
        <begin position="194"/>
        <end position="216"/>
    </location>
</feature>